<evidence type="ECO:0000313" key="5">
    <source>
        <dbReference type="EMBL" id="MBW8286086.1"/>
    </source>
</evidence>
<evidence type="ECO:0000256" key="1">
    <source>
        <dbReference type="ARBA" id="ARBA00023015"/>
    </source>
</evidence>
<dbReference type="Pfam" id="PF12833">
    <property type="entry name" value="HTH_18"/>
    <property type="match status" value="1"/>
</dbReference>
<dbReference type="PANTHER" id="PTHR46796:SF15">
    <property type="entry name" value="BLL1074 PROTEIN"/>
    <property type="match status" value="1"/>
</dbReference>
<dbReference type="InterPro" id="IPR018060">
    <property type="entry name" value="HTH_AraC"/>
</dbReference>
<keyword evidence="2" id="KW-0238">DNA-binding</keyword>
<dbReference type="GeneID" id="89683678"/>
<sequence>MTPVYFAPAAMTHPPLPALHPPPPGLAALLGDMLDIALPGGPLLLPATLHPMLLFIAGGDIHLAKHGALAPAGLLGGSAGVRLLAASPGARILMAWLKPGQLPRLFGIAAGEIFDAYLPLDSLLPPAWLSPLGDAVGDDSLPRAQALLSRLAGRHGQRAPTLALPADWPRRSADELAAHFGLSLRQFERRFRAGAGQSLRAFRPQARLNRLLLHARWTPSPDWADVAAAAGYADQAHLHRDFVRFAGRTPSAYVQGLGDDPALRLYRLPREAILRMCAEPGLRA</sequence>
<keyword evidence="1" id="KW-0805">Transcription regulation</keyword>
<organism evidence="5 6">
    <name type="scientific">Chromobacterium subtsugae</name>
    <dbReference type="NCBI Taxonomy" id="251747"/>
    <lineage>
        <taxon>Bacteria</taxon>
        <taxon>Pseudomonadati</taxon>
        <taxon>Pseudomonadota</taxon>
        <taxon>Betaproteobacteria</taxon>
        <taxon>Neisseriales</taxon>
        <taxon>Chromobacteriaceae</taxon>
        <taxon>Chromobacterium</taxon>
    </lineage>
</organism>
<protein>
    <submittedName>
        <fullName evidence="5">Helix-turn-helix domain-containing protein</fullName>
    </submittedName>
</protein>
<dbReference type="Proteomes" id="UP000711178">
    <property type="component" value="Unassembled WGS sequence"/>
</dbReference>
<name>A0ABS7F7L2_9NEIS</name>
<dbReference type="SMART" id="SM00342">
    <property type="entry name" value="HTH_ARAC"/>
    <property type="match status" value="1"/>
</dbReference>
<dbReference type="RefSeq" id="WP_043572986.1">
    <property type="nucleotide sequence ID" value="NZ_CP142381.1"/>
</dbReference>
<feature type="domain" description="HTH araC/xylS-type" evidence="4">
    <location>
        <begin position="172"/>
        <end position="256"/>
    </location>
</feature>
<evidence type="ECO:0000256" key="2">
    <source>
        <dbReference type="ARBA" id="ARBA00023125"/>
    </source>
</evidence>
<dbReference type="InterPro" id="IPR009057">
    <property type="entry name" value="Homeodomain-like_sf"/>
</dbReference>
<dbReference type="SUPFAM" id="SSF46689">
    <property type="entry name" value="Homeodomain-like"/>
    <property type="match status" value="1"/>
</dbReference>
<dbReference type="EMBL" id="JAHDTB010000001">
    <property type="protein sequence ID" value="MBW8286086.1"/>
    <property type="molecule type" value="Genomic_DNA"/>
</dbReference>
<evidence type="ECO:0000256" key="3">
    <source>
        <dbReference type="ARBA" id="ARBA00023163"/>
    </source>
</evidence>
<keyword evidence="6" id="KW-1185">Reference proteome</keyword>
<gene>
    <name evidence="5" type="ORF">KIF53_00370</name>
</gene>
<dbReference type="PROSITE" id="PS01124">
    <property type="entry name" value="HTH_ARAC_FAMILY_2"/>
    <property type="match status" value="1"/>
</dbReference>
<proteinExistence type="predicted"/>
<accession>A0ABS7F7L2</accession>
<reference evidence="5 6" key="1">
    <citation type="submission" date="2021-05" db="EMBL/GenBank/DDBJ databases">
        <title>Draft Whole Genome Sequencing Of Biosensor Chromobacterium violaceum Strain CV026 Reveals A Regulatory RNA In Chromobacterium violaceum Phenotype Regulatory Network.</title>
        <authorList>
            <person name="Hong K.W."/>
            <person name="Chan K.G."/>
            <person name="Chang C.-Y."/>
        </authorList>
    </citation>
    <scope>NUCLEOTIDE SEQUENCE [LARGE SCALE GENOMIC DNA]</scope>
    <source>
        <strain evidence="5 6">ATCC 31532</strain>
    </source>
</reference>
<dbReference type="Gene3D" id="1.10.10.60">
    <property type="entry name" value="Homeodomain-like"/>
    <property type="match status" value="1"/>
</dbReference>
<evidence type="ECO:0000313" key="6">
    <source>
        <dbReference type="Proteomes" id="UP000711178"/>
    </source>
</evidence>
<dbReference type="PANTHER" id="PTHR46796">
    <property type="entry name" value="HTH-TYPE TRANSCRIPTIONAL ACTIVATOR RHAS-RELATED"/>
    <property type="match status" value="1"/>
</dbReference>
<dbReference type="InterPro" id="IPR050204">
    <property type="entry name" value="AraC_XylS_family_regulators"/>
</dbReference>
<comment type="caution">
    <text evidence="5">The sequence shown here is derived from an EMBL/GenBank/DDBJ whole genome shotgun (WGS) entry which is preliminary data.</text>
</comment>
<evidence type="ECO:0000259" key="4">
    <source>
        <dbReference type="PROSITE" id="PS01124"/>
    </source>
</evidence>
<keyword evidence="3" id="KW-0804">Transcription</keyword>